<dbReference type="CDD" id="cd22157">
    <property type="entry name" value="F-box_AtFBW1-like"/>
    <property type="match status" value="1"/>
</dbReference>
<protein>
    <recommendedName>
        <fullName evidence="2">F-box domain-containing protein</fullName>
    </recommendedName>
</protein>
<feature type="domain" description="F-box" evidence="2">
    <location>
        <begin position="10"/>
        <end position="55"/>
    </location>
</feature>
<keyword evidence="1" id="KW-0812">Transmembrane</keyword>
<dbReference type="PANTHER" id="PTHR31111">
    <property type="entry name" value="BNAA05G37150D PROTEIN-RELATED"/>
    <property type="match status" value="1"/>
</dbReference>
<dbReference type="EMBL" id="CM000880">
    <property type="protein sequence ID" value="KQK20452.1"/>
    <property type="molecule type" value="Genomic_DNA"/>
</dbReference>
<evidence type="ECO:0000259" key="2">
    <source>
        <dbReference type="PROSITE" id="PS50181"/>
    </source>
</evidence>
<keyword evidence="1" id="KW-0472">Membrane</keyword>
<dbReference type="InterPro" id="IPR001810">
    <property type="entry name" value="F-box_dom"/>
</dbReference>
<evidence type="ECO:0000256" key="1">
    <source>
        <dbReference type="SAM" id="Phobius"/>
    </source>
</evidence>
<keyword evidence="5" id="KW-1185">Reference proteome</keyword>
<dbReference type="SUPFAM" id="SSF81383">
    <property type="entry name" value="F-box domain"/>
    <property type="match status" value="1"/>
</dbReference>
<sequence>MASSKLSPAASSSGDLPPDALYEILLRVPAKDLCRLRAVCQAWRALTSDPLFAAAHKSCHTALLLALDYNILLARSSSIFRTLRMAPGCCPPILTVCFTREYAPLGLCLLNPATGATLTLPACLSEELARDPQMKDCSTKAMPCAFGQVSSTGEYKLLRVTRLGDEPHRQLCEVITVDGTNHGRRRKTQSPTSSIGSSDEIRWVVVDGVVYFLLIFLPLSVIRG</sequence>
<dbReference type="InParanoid" id="A0A0Q3K7I7"/>
<dbReference type="Proteomes" id="UP000008810">
    <property type="component" value="Chromosome 1"/>
</dbReference>
<dbReference type="SMART" id="SM00256">
    <property type="entry name" value="FBOX"/>
    <property type="match status" value="1"/>
</dbReference>
<dbReference type="OrthoDB" id="1631251at2759"/>
<feature type="transmembrane region" description="Helical" evidence="1">
    <location>
        <begin position="201"/>
        <end position="222"/>
    </location>
</feature>
<reference evidence="4" key="3">
    <citation type="submission" date="2018-08" db="UniProtKB">
        <authorList>
            <consortium name="EnsemblPlants"/>
        </authorList>
    </citation>
    <scope>IDENTIFICATION</scope>
    <source>
        <strain evidence="4">cv. Bd21</strain>
    </source>
</reference>
<evidence type="ECO:0000313" key="5">
    <source>
        <dbReference type="Proteomes" id="UP000008810"/>
    </source>
</evidence>
<evidence type="ECO:0000313" key="4">
    <source>
        <dbReference type="EnsemblPlants" id="KQK20452"/>
    </source>
</evidence>
<dbReference type="Pfam" id="PF00646">
    <property type="entry name" value="F-box"/>
    <property type="match status" value="1"/>
</dbReference>
<reference evidence="3 4" key="1">
    <citation type="journal article" date="2010" name="Nature">
        <title>Genome sequencing and analysis of the model grass Brachypodium distachyon.</title>
        <authorList>
            <consortium name="International Brachypodium Initiative"/>
        </authorList>
    </citation>
    <scope>NUCLEOTIDE SEQUENCE [LARGE SCALE GENOMIC DNA]</scope>
    <source>
        <strain evidence="3 4">Bd21</strain>
    </source>
</reference>
<keyword evidence="1" id="KW-1133">Transmembrane helix</keyword>
<proteinExistence type="predicted"/>
<dbReference type="PROSITE" id="PS50181">
    <property type="entry name" value="FBOX"/>
    <property type="match status" value="1"/>
</dbReference>
<gene>
    <name evidence="3" type="ORF">BRADI_1g54592v3</name>
</gene>
<evidence type="ECO:0000313" key="3">
    <source>
        <dbReference type="EMBL" id="KQK20452.1"/>
    </source>
</evidence>
<dbReference type="Gramene" id="KQK20452">
    <property type="protein sequence ID" value="KQK20452"/>
    <property type="gene ID" value="BRADI_1g54592v3"/>
</dbReference>
<dbReference type="InterPro" id="IPR036047">
    <property type="entry name" value="F-box-like_dom_sf"/>
</dbReference>
<organism evidence="3">
    <name type="scientific">Brachypodium distachyon</name>
    <name type="common">Purple false brome</name>
    <name type="synonym">Trachynia distachya</name>
    <dbReference type="NCBI Taxonomy" id="15368"/>
    <lineage>
        <taxon>Eukaryota</taxon>
        <taxon>Viridiplantae</taxon>
        <taxon>Streptophyta</taxon>
        <taxon>Embryophyta</taxon>
        <taxon>Tracheophyta</taxon>
        <taxon>Spermatophyta</taxon>
        <taxon>Magnoliopsida</taxon>
        <taxon>Liliopsida</taxon>
        <taxon>Poales</taxon>
        <taxon>Poaceae</taxon>
        <taxon>BOP clade</taxon>
        <taxon>Pooideae</taxon>
        <taxon>Stipodae</taxon>
        <taxon>Brachypodieae</taxon>
        <taxon>Brachypodium</taxon>
    </lineage>
</organism>
<dbReference type="EnsemblPlants" id="KQK20452">
    <property type="protein sequence ID" value="KQK20452"/>
    <property type="gene ID" value="BRADI_1g54592v3"/>
</dbReference>
<dbReference type="Gene3D" id="1.20.1280.50">
    <property type="match status" value="1"/>
</dbReference>
<dbReference type="STRING" id="15368.A0A0Q3K7I7"/>
<dbReference type="PANTHER" id="PTHR31111:SF133">
    <property type="entry name" value="OS07G0196600 PROTEIN"/>
    <property type="match status" value="1"/>
</dbReference>
<accession>A0A0Q3K7I7</accession>
<name>A0A0Q3K7I7_BRADI</name>
<reference evidence="3" key="2">
    <citation type="submission" date="2017-06" db="EMBL/GenBank/DDBJ databases">
        <title>WGS assembly of Brachypodium distachyon.</title>
        <authorList>
            <consortium name="The International Brachypodium Initiative"/>
            <person name="Lucas S."/>
            <person name="Harmon-Smith M."/>
            <person name="Lail K."/>
            <person name="Tice H."/>
            <person name="Grimwood J."/>
            <person name="Bruce D."/>
            <person name="Barry K."/>
            <person name="Shu S."/>
            <person name="Lindquist E."/>
            <person name="Wang M."/>
            <person name="Pitluck S."/>
            <person name="Vogel J.P."/>
            <person name="Garvin D.F."/>
            <person name="Mockler T.C."/>
            <person name="Schmutz J."/>
            <person name="Rokhsar D."/>
            <person name="Bevan M.W."/>
        </authorList>
    </citation>
    <scope>NUCLEOTIDE SEQUENCE</scope>
    <source>
        <strain evidence="3">Bd21</strain>
    </source>
</reference>
<dbReference type="AlphaFoldDB" id="A0A0Q3K7I7"/>